<feature type="compositionally biased region" description="Basic and acidic residues" evidence="3">
    <location>
        <begin position="158"/>
        <end position="177"/>
    </location>
</feature>
<evidence type="ECO:0000259" key="5">
    <source>
        <dbReference type="Pfam" id="PF24280"/>
    </source>
</evidence>
<keyword evidence="1" id="KW-0805">Transcription regulation</keyword>
<dbReference type="KEGG" id="hru:Halru_0959"/>
<dbReference type="eggNOG" id="arCOG02274">
    <property type="taxonomic scope" value="Archaea"/>
</dbReference>
<dbReference type="GeneID" id="14375213"/>
<evidence type="ECO:0000256" key="1">
    <source>
        <dbReference type="ARBA" id="ARBA00023015"/>
    </source>
</evidence>
<sequence>MHEATFRLEPAGPYGEPTAGTDTTVALWCNDHADLLSIRGDPTAVLAAVDERVGVGDRIDRGDRTLAVTADCLGEEGGTVDRSLRRHGCLLVPPLRYERGTKLVQVLALDPDDLTALYRDLVDESSVTVESKRSFDQPDAGENRGRSPFDTAPTLSPRQREALTTAHERGYYERPREVTAEAIGTELDVTRRTAAEHLRRAEQKVIDAYVERSAHR</sequence>
<dbReference type="InterPro" id="IPR036388">
    <property type="entry name" value="WH-like_DNA-bd_sf"/>
</dbReference>
<dbReference type="Gene3D" id="1.10.10.10">
    <property type="entry name" value="Winged helix-like DNA-binding domain superfamily/Winged helix DNA-binding domain"/>
    <property type="match status" value="1"/>
</dbReference>
<keyword evidence="2" id="KW-0804">Transcription</keyword>
<feature type="compositionally biased region" description="Basic and acidic residues" evidence="3">
    <location>
        <begin position="130"/>
        <end position="147"/>
    </location>
</feature>
<dbReference type="HOGENOM" id="CLU_099316_0_0_2"/>
<feature type="region of interest" description="Disordered" evidence="3">
    <location>
        <begin position="128"/>
        <end position="177"/>
    </location>
</feature>
<feature type="domain" description="HVO-A0563 N-terminal" evidence="5">
    <location>
        <begin position="3"/>
        <end position="138"/>
    </location>
</feature>
<dbReference type="Pfam" id="PF04967">
    <property type="entry name" value="HTH_10"/>
    <property type="match status" value="1"/>
</dbReference>
<evidence type="ECO:0000256" key="2">
    <source>
        <dbReference type="ARBA" id="ARBA00023163"/>
    </source>
</evidence>
<keyword evidence="7" id="KW-1185">Reference proteome</keyword>
<proteinExistence type="predicted"/>
<dbReference type="PANTHER" id="PTHR34236:SF1">
    <property type="entry name" value="DIMETHYL SULFOXIDE REDUCTASE TRANSCRIPTIONAL ACTIVATOR"/>
    <property type="match status" value="1"/>
</dbReference>
<dbReference type="InterPro" id="IPR056531">
    <property type="entry name" value="HVO_A0563_N"/>
</dbReference>
<evidence type="ECO:0000259" key="4">
    <source>
        <dbReference type="Pfam" id="PF04967"/>
    </source>
</evidence>
<organism evidence="6 7">
    <name type="scientific">Halovivax ruber (strain DSM 18193 / JCM 13892 / XH-70)</name>
    <dbReference type="NCBI Taxonomy" id="797302"/>
    <lineage>
        <taxon>Archaea</taxon>
        <taxon>Methanobacteriati</taxon>
        <taxon>Methanobacteriota</taxon>
        <taxon>Stenosarchaea group</taxon>
        <taxon>Halobacteria</taxon>
        <taxon>Halobacteriales</taxon>
        <taxon>Natrialbaceae</taxon>
        <taxon>Halovivax</taxon>
    </lineage>
</organism>
<evidence type="ECO:0000313" key="7">
    <source>
        <dbReference type="Proteomes" id="UP000010846"/>
    </source>
</evidence>
<dbReference type="Pfam" id="PF24280">
    <property type="entry name" value="HVO_A0563_N"/>
    <property type="match status" value="1"/>
</dbReference>
<dbReference type="InterPro" id="IPR007050">
    <property type="entry name" value="HTH_bacterioopsin"/>
</dbReference>
<dbReference type="OrthoDB" id="27447at2157"/>
<gene>
    <name evidence="6" type="ordered locus">Halru_0959</name>
</gene>
<dbReference type="Proteomes" id="UP000010846">
    <property type="component" value="Chromosome"/>
</dbReference>
<evidence type="ECO:0000313" key="6">
    <source>
        <dbReference type="EMBL" id="AGB15578.1"/>
    </source>
</evidence>
<evidence type="ECO:0000256" key="3">
    <source>
        <dbReference type="SAM" id="MobiDB-lite"/>
    </source>
</evidence>
<accession>L0I9S4</accession>
<dbReference type="PANTHER" id="PTHR34236">
    <property type="entry name" value="DIMETHYL SULFOXIDE REDUCTASE TRANSCRIPTIONAL ACTIVATOR"/>
    <property type="match status" value="1"/>
</dbReference>
<protein>
    <submittedName>
        <fullName evidence="6">Putative DNA binding protein</fullName>
    </submittedName>
</protein>
<name>L0I9S4_HALRX</name>
<dbReference type="STRING" id="797302.Halru_0959"/>
<reference evidence="6" key="1">
    <citation type="submission" date="2011-09" db="EMBL/GenBank/DDBJ databases">
        <title>Complete sequence of Halovivax ruber XH-70.</title>
        <authorList>
            <consortium name="US DOE Joint Genome Institute"/>
            <person name="Lucas S."/>
            <person name="Han J."/>
            <person name="Lapidus A."/>
            <person name="Cheng J.-F."/>
            <person name="Goodwin L."/>
            <person name="Pitluck S."/>
            <person name="Peters L."/>
            <person name="Mikhailova N."/>
            <person name="Davenport K."/>
            <person name="Detter J.C."/>
            <person name="Han C."/>
            <person name="Tapia R."/>
            <person name="Land M."/>
            <person name="Hauser L."/>
            <person name="Kyrpides N."/>
            <person name="Ivanova N."/>
            <person name="Pagani I."/>
            <person name="Sproer C."/>
            <person name="Anderson I."/>
            <person name="Woyke T."/>
        </authorList>
    </citation>
    <scope>NUCLEOTIDE SEQUENCE</scope>
    <source>
        <strain evidence="6">XH-70</strain>
    </source>
</reference>
<feature type="domain" description="HTH bat-type" evidence="4">
    <location>
        <begin position="155"/>
        <end position="207"/>
    </location>
</feature>
<dbReference type="EMBL" id="CP003050">
    <property type="protein sequence ID" value="AGB15578.1"/>
    <property type="molecule type" value="Genomic_DNA"/>
</dbReference>
<dbReference type="AlphaFoldDB" id="L0I9S4"/>
<dbReference type="RefSeq" id="WP_015300244.1">
    <property type="nucleotide sequence ID" value="NC_019964.1"/>
</dbReference>